<evidence type="ECO:0000313" key="1">
    <source>
        <dbReference type="EMBL" id="GAD74556.1"/>
    </source>
</evidence>
<name>U3A3H1_9VIBR</name>
<gene>
    <name evidence="1" type="ORF">VAZ01S_012_00360</name>
</gene>
<comment type="caution">
    <text evidence="1">The sequence shown here is derived from an EMBL/GenBank/DDBJ whole genome shotgun (WGS) entry which is preliminary data.</text>
</comment>
<dbReference type="AlphaFoldDB" id="U3A3H1"/>
<dbReference type="RefSeq" id="WP_021708336.1">
    <property type="nucleotide sequence ID" value="NZ_BAOB01000037.1"/>
</dbReference>
<dbReference type="Proteomes" id="UP000016567">
    <property type="component" value="Unassembled WGS sequence"/>
</dbReference>
<dbReference type="eggNOG" id="ENOG50332UN">
    <property type="taxonomic scope" value="Bacteria"/>
</dbReference>
<proteinExistence type="predicted"/>
<sequence>MITKETNRPSGTENVPLSALALQDNEYKAMGKNIKMVTQQEGSYLTDESPIRILQRANSFLHGTFLRDTLANKPIRLVDADGSSGSINSSRVIQLNSANRDNESVPERRIIAGDLKAIQLALLAFMQNSPERYHNAIQLLHVELQPALDKYQGHNGHLSYQDTKLTHVVFKKLAKQLPKGELKELCTILAQHTKCDWMQMKHEKLQAKQLLEYLELGKPGAGKATAYHAGINVGASLLAVPGTETKVGPFAELSLGATTENRFNVDDEGLVFEEKSHSLSAGVAGGLQAKLANEIGMSAQANVIGKSSLTYFKEWNNSKDYIAQNGPDTKRTKDLQKQKQWVANSQHRLNELLNHVLKMKANVHAPAPERTKPLTGFYKTTTGEVSASINAGTAFKVGELDVKFGGGLGASRSKSTTDIYEFVPSYLADVVLKNSAKLNELPANFTQHARQIIDSTLEFKDKPKTAIGGLNLLKTDLNVYYEVVQKYDYYKSYKHADKTELKALRAQKHAIENRWGAIGRHQFLQFASASHALFASTIMPNKQLASAIDPKREQALVNLIGQTGVLVQNPTIDYSKSRLDRIATFKQEVYLQVADTNSSFDITAGPFKGQLTVVERQRLHPSRVREGRYIDVVLTGTIASSLQGLVKGLTIKEAIAEHGIELPGELDIIPDIGAGASLSHTTRFFKPEYSQADDYKGEKGWRKQFSRNTKTVAADINLGGSGTVAAGAHVGVRGGINHKVTKVMNEKIASDDLTFTMVRFNRFYRDAKLNTDNTAWKAFFKDNEAEYRKMFLLLGSESHPMKEEVTYFFNELIKRAPLEQKDALRNRYVHFFETMADFRADEENLEKFHKAQASLEYYLEQQTVPWWEAHTSRWKDLEFKPEANSGLDWNSKLWKKLGLHTRANN</sequence>
<keyword evidence="2" id="KW-1185">Reference proteome</keyword>
<reference evidence="1 2" key="1">
    <citation type="submission" date="2013-09" db="EMBL/GenBank/DDBJ databases">
        <title>Whole genome shotgun sequence of Vibrio azureus NBRC 104587.</title>
        <authorList>
            <person name="Isaki S."/>
            <person name="Hosoyama A."/>
            <person name="Numata M."/>
            <person name="Hashimoto M."/>
            <person name="Hosoyama Y."/>
            <person name="Tsuchikane K."/>
            <person name="Noguchi M."/>
            <person name="Hirakata S."/>
            <person name="Ichikawa N."/>
            <person name="Ohji S."/>
            <person name="Yamazoe A."/>
            <person name="Fujita N."/>
        </authorList>
    </citation>
    <scope>NUCLEOTIDE SEQUENCE [LARGE SCALE GENOMIC DNA]</scope>
    <source>
        <strain evidence="1 2">NBRC 104587</strain>
    </source>
</reference>
<organism evidence="1 2">
    <name type="scientific">Vibrio azureus NBRC 104587</name>
    <dbReference type="NCBI Taxonomy" id="1219077"/>
    <lineage>
        <taxon>Bacteria</taxon>
        <taxon>Pseudomonadati</taxon>
        <taxon>Pseudomonadota</taxon>
        <taxon>Gammaproteobacteria</taxon>
        <taxon>Vibrionales</taxon>
        <taxon>Vibrionaceae</taxon>
        <taxon>Vibrio</taxon>
    </lineage>
</organism>
<accession>U3A3H1</accession>
<evidence type="ECO:0000313" key="2">
    <source>
        <dbReference type="Proteomes" id="UP000016567"/>
    </source>
</evidence>
<dbReference type="OrthoDB" id="6631494at2"/>
<protein>
    <submittedName>
        <fullName evidence="1">Uncharacterized protein</fullName>
    </submittedName>
</protein>
<dbReference type="EMBL" id="BATL01000012">
    <property type="protein sequence ID" value="GAD74556.1"/>
    <property type="molecule type" value="Genomic_DNA"/>
</dbReference>